<evidence type="ECO:0000313" key="1">
    <source>
        <dbReference type="EMBL" id="KAI0092364.1"/>
    </source>
</evidence>
<organism evidence="1 2">
    <name type="scientific">Irpex rosettiformis</name>
    <dbReference type="NCBI Taxonomy" id="378272"/>
    <lineage>
        <taxon>Eukaryota</taxon>
        <taxon>Fungi</taxon>
        <taxon>Dikarya</taxon>
        <taxon>Basidiomycota</taxon>
        <taxon>Agaricomycotina</taxon>
        <taxon>Agaricomycetes</taxon>
        <taxon>Polyporales</taxon>
        <taxon>Irpicaceae</taxon>
        <taxon>Irpex</taxon>
    </lineage>
</organism>
<protein>
    <submittedName>
        <fullName evidence="1">Cytochrome P450</fullName>
    </submittedName>
</protein>
<proteinExistence type="predicted"/>
<dbReference type="Proteomes" id="UP001055072">
    <property type="component" value="Unassembled WGS sequence"/>
</dbReference>
<sequence>MLSSSVVSALVAIFVLSRIIKFRSDRRKVLGLPGLRSLVTPAHPIGALLPTFFLNPGLSWQWYWRQQIYERAGASTISVLAWLFGDPTIYTTSIDVARQIVSTRGQFEKPPETTMITSIWGPNLFAADGSQWRRHRHIMGPAFGTEIYTLVWKEAAALFDEMIEVENWKDVSTIVLDPVNELTTKFALNIISRCAFGNAMPWRKETGKQDTMDFAEALAVVSHSSIIRLVTPQWMYKLPIKRLHKVNTAYKTLETFMASLIASRREEMSQGVGQSRHDLFSLMLGTSEEEGDAAMTNAELSGNTFLMLFAGHETTARTLDAALGFLAVYQDVQKEIYDEVQSVYSEDPSLPFSCHAKLNKTQACFLEAARLFPAGFMMIRRAAEDIVLTTDDLHIHDGRLPLSKGTTLVVDMVGLHYNKRYFPDPEEFRPSRWYNARENDMSMFSFGSRACIGRRFALTEAVYFLARLLMEWRIEPILRDGESPNEWRRRVMIADVMMSLGVGNVPVRLVARARK</sequence>
<comment type="caution">
    <text evidence="1">The sequence shown here is derived from an EMBL/GenBank/DDBJ whole genome shotgun (WGS) entry which is preliminary data.</text>
</comment>
<name>A0ACB8UE77_9APHY</name>
<evidence type="ECO:0000313" key="2">
    <source>
        <dbReference type="Proteomes" id="UP001055072"/>
    </source>
</evidence>
<dbReference type="EMBL" id="MU274904">
    <property type="protein sequence ID" value="KAI0092364.1"/>
    <property type="molecule type" value="Genomic_DNA"/>
</dbReference>
<reference evidence="1" key="1">
    <citation type="journal article" date="2021" name="Environ. Microbiol.">
        <title>Gene family expansions and transcriptome signatures uncover fungal adaptations to wood decay.</title>
        <authorList>
            <person name="Hage H."/>
            <person name="Miyauchi S."/>
            <person name="Viragh M."/>
            <person name="Drula E."/>
            <person name="Min B."/>
            <person name="Chaduli D."/>
            <person name="Navarro D."/>
            <person name="Favel A."/>
            <person name="Norest M."/>
            <person name="Lesage-Meessen L."/>
            <person name="Balint B."/>
            <person name="Merenyi Z."/>
            <person name="de Eugenio L."/>
            <person name="Morin E."/>
            <person name="Martinez A.T."/>
            <person name="Baldrian P."/>
            <person name="Stursova M."/>
            <person name="Martinez M.J."/>
            <person name="Novotny C."/>
            <person name="Magnuson J.K."/>
            <person name="Spatafora J.W."/>
            <person name="Maurice S."/>
            <person name="Pangilinan J."/>
            <person name="Andreopoulos W."/>
            <person name="LaButti K."/>
            <person name="Hundley H."/>
            <person name="Na H."/>
            <person name="Kuo A."/>
            <person name="Barry K."/>
            <person name="Lipzen A."/>
            <person name="Henrissat B."/>
            <person name="Riley R."/>
            <person name="Ahrendt S."/>
            <person name="Nagy L.G."/>
            <person name="Grigoriev I.V."/>
            <person name="Martin F."/>
            <person name="Rosso M.N."/>
        </authorList>
    </citation>
    <scope>NUCLEOTIDE SEQUENCE</scope>
    <source>
        <strain evidence="1">CBS 384.51</strain>
    </source>
</reference>
<keyword evidence="2" id="KW-1185">Reference proteome</keyword>
<accession>A0ACB8UE77</accession>
<gene>
    <name evidence="1" type="ORF">BDY19DRAFT_884277</name>
</gene>